<evidence type="ECO:0000313" key="7">
    <source>
        <dbReference type="EMBL" id="PTR00017.1"/>
    </source>
</evidence>
<evidence type="ECO:0000259" key="6">
    <source>
        <dbReference type="Pfam" id="PF00082"/>
    </source>
</evidence>
<dbReference type="InterPro" id="IPR036852">
    <property type="entry name" value="Peptidase_S8/S53_dom_sf"/>
</dbReference>
<comment type="caution">
    <text evidence="7">The sequence shown here is derived from an EMBL/GenBank/DDBJ whole genome shotgun (WGS) entry which is preliminary data.</text>
</comment>
<keyword evidence="8" id="KW-1185">Reference proteome</keyword>
<dbReference type="EMBL" id="QAOQ01000002">
    <property type="protein sequence ID" value="PTR00017.1"/>
    <property type="molecule type" value="Genomic_DNA"/>
</dbReference>
<comment type="similarity">
    <text evidence="1 5">Belongs to the peptidase S8 family.</text>
</comment>
<dbReference type="InterPro" id="IPR015500">
    <property type="entry name" value="Peptidase_S8_subtilisin-rel"/>
</dbReference>
<dbReference type="Proteomes" id="UP000244168">
    <property type="component" value="Unassembled WGS sequence"/>
</dbReference>
<dbReference type="PROSITE" id="PS51892">
    <property type="entry name" value="SUBTILASE"/>
    <property type="match status" value="1"/>
</dbReference>
<accession>A0A2T5JE19</accession>
<gene>
    <name evidence="7" type="ORF">C8P68_102848</name>
</gene>
<dbReference type="InterPro" id="IPR034080">
    <property type="entry name" value="Protease_P7-like_dom"/>
</dbReference>
<dbReference type="AlphaFoldDB" id="A0A2T5JE19"/>
<sequence length="551" mass="62008">MQKFPQIQAQTRRTSEIDMNKPFIKLLLAIWLCLPLSLSAQRLKKIDYPLPNWQNLDLQADGNFGMSTEKAYKELLQGKPHVPVVVAVIDGGIDINHEDLKNEIWTNPKEIPGNKLDDDQNGYPDDVNGWNFIGSDKGSLQYDNLELTRILRRDMVEYKYADTRYFTPEQMAKYKKYQQLDDVLNDKIKKAQKTSEDLGKFLPYMQSLLRSVGKQDPTYVDMLRYYPENEVQAALKKIVLLNWRSGTFDEFRRDEIDEPYQFAQDELKYHLNIDFDPRDSIGDNYTDDTQRFYGNNNVGGPGDEHGTHVAGIIGAQRDNNLGVKGVADDVRIMSVRTVPNGDERDKDVANAIRYAAENGAKVINMSFGKDYSWDKKTVDAAVKFAMSKDVLLVHAAGNDHKNTDETTFYPNPRYEDGSGKADAWIEVGASSFRDNNELAADFSNYGKTTVDVFAPGVKIYSTSPDSKYRVHDGTSMAAPSVAGVAALIRSYYPKLTAVQVKEIIMKSVTKVNHDVKVKVGEKSTRSIPFADTCVSGGIVNAYEALKLAATY</sequence>
<dbReference type="Gene3D" id="3.40.50.200">
    <property type="entry name" value="Peptidase S8/S53 domain"/>
    <property type="match status" value="2"/>
</dbReference>
<dbReference type="PRINTS" id="PR00723">
    <property type="entry name" value="SUBTILISIN"/>
</dbReference>
<dbReference type="GO" id="GO:0004252">
    <property type="term" value="F:serine-type endopeptidase activity"/>
    <property type="evidence" value="ECO:0007669"/>
    <property type="project" value="UniProtKB-UniRule"/>
</dbReference>
<feature type="domain" description="Peptidase S8/S53" evidence="6">
    <location>
        <begin position="84"/>
        <end position="511"/>
    </location>
</feature>
<protein>
    <submittedName>
        <fullName evidence="7">Subtilase family protein</fullName>
    </submittedName>
</protein>
<dbReference type="PROSITE" id="PS00138">
    <property type="entry name" value="SUBTILASE_SER"/>
    <property type="match status" value="1"/>
</dbReference>
<reference evidence="7 8" key="1">
    <citation type="submission" date="2018-04" db="EMBL/GenBank/DDBJ databases">
        <title>Genomic Encyclopedia of Archaeal and Bacterial Type Strains, Phase II (KMG-II): from individual species to whole genera.</title>
        <authorList>
            <person name="Goeker M."/>
        </authorList>
    </citation>
    <scope>NUCLEOTIDE SEQUENCE [LARGE SCALE GENOMIC DNA]</scope>
    <source>
        <strain evidence="7 8">DSM 26809</strain>
    </source>
</reference>
<dbReference type="InterPro" id="IPR022398">
    <property type="entry name" value="Peptidase_S8_His-AS"/>
</dbReference>
<dbReference type="PANTHER" id="PTHR43806">
    <property type="entry name" value="PEPTIDASE S8"/>
    <property type="match status" value="1"/>
</dbReference>
<dbReference type="GO" id="GO:0006508">
    <property type="term" value="P:proteolysis"/>
    <property type="evidence" value="ECO:0007669"/>
    <property type="project" value="UniProtKB-KW"/>
</dbReference>
<keyword evidence="2 5" id="KW-0645">Protease</keyword>
<evidence type="ECO:0000256" key="4">
    <source>
        <dbReference type="ARBA" id="ARBA00022825"/>
    </source>
</evidence>
<dbReference type="InterPro" id="IPR050131">
    <property type="entry name" value="Peptidase_S8_subtilisin-like"/>
</dbReference>
<evidence type="ECO:0000256" key="1">
    <source>
        <dbReference type="ARBA" id="ARBA00011073"/>
    </source>
</evidence>
<evidence type="ECO:0000256" key="2">
    <source>
        <dbReference type="ARBA" id="ARBA00022670"/>
    </source>
</evidence>
<dbReference type="PROSITE" id="PS00137">
    <property type="entry name" value="SUBTILASE_HIS"/>
    <property type="match status" value="1"/>
</dbReference>
<dbReference type="InterPro" id="IPR000209">
    <property type="entry name" value="Peptidase_S8/S53_dom"/>
</dbReference>
<keyword evidence="3 5" id="KW-0378">Hydrolase</keyword>
<feature type="active site" description="Charge relay system" evidence="5">
    <location>
        <position position="305"/>
    </location>
</feature>
<feature type="active site" description="Charge relay system" evidence="5">
    <location>
        <position position="90"/>
    </location>
</feature>
<keyword evidence="4 5" id="KW-0720">Serine protease</keyword>
<evidence type="ECO:0000256" key="5">
    <source>
        <dbReference type="PROSITE-ProRule" id="PRU01240"/>
    </source>
</evidence>
<dbReference type="CDD" id="cd07483">
    <property type="entry name" value="Peptidases_S8_Subtilisin_Novo-like"/>
    <property type="match status" value="1"/>
</dbReference>
<proteinExistence type="inferred from homology"/>
<dbReference type="InterPro" id="IPR023828">
    <property type="entry name" value="Peptidase_S8_Ser-AS"/>
</dbReference>
<dbReference type="SUPFAM" id="SSF52743">
    <property type="entry name" value="Subtilisin-like"/>
    <property type="match status" value="1"/>
</dbReference>
<evidence type="ECO:0000313" key="8">
    <source>
        <dbReference type="Proteomes" id="UP000244168"/>
    </source>
</evidence>
<dbReference type="Pfam" id="PF00082">
    <property type="entry name" value="Peptidase_S8"/>
    <property type="match status" value="1"/>
</dbReference>
<dbReference type="PANTHER" id="PTHR43806:SF11">
    <property type="entry name" value="CEREVISIN-RELATED"/>
    <property type="match status" value="1"/>
</dbReference>
<organism evidence="7 8">
    <name type="scientific">Mucilaginibacter yixingensis</name>
    <dbReference type="NCBI Taxonomy" id="1295612"/>
    <lineage>
        <taxon>Bacteria</taxon>
        <taxon>Pseudomonadati</taxon>
        <taxon>Bacteroidota</taxon>
        <taxon>Sphingobacteriia</taxon>
        <taxon>Sphingobacteriales</taxon>
        <taxon>Sphingobacteriaceae</taxon>
        <taxon>Mucilaginibacter</taxon>
    </lineage>
</organism>
<name>A0A2T5JE19_9SPHI</name>
<evidence type="ECO:0000256" key="3">
    <source>
        <dbReference type="ARBA" id="ARBA00022801"/>
    </source>
</evidence>
<feature type="active site" description="Charge relay system" evidence="5">
    <location>
        <position position="475"/>
    </location>
</feature>